<feature type="compositionally biased region" description="Basic and acidic residues" evidence="1">
    <location>
        <begin position="165"/>
        <end position="187"/>
    </location>
</feature>
<sequence length="198" mass="21731">MVQHIQSRVMCLRGGEGDENKMNDDDGIIHPPQVCVITNSGKNYSFADGKIFISKSLREKAGVKSLFTGDIVKVKAKELVKENKWIATHIRLVQRNNTKFLENRTKSEEASAQPSKKEKKAAKSKEIPADGDSAKVAKKSSATKASKATKESSEKSSKATKKSSKQSEKKEAEKMSDDQGSPDEEKAKSKKKKSAKSS</sequence>
<reference evidence="2 4" key="1">
    <citation type="journal article" date="2012" name="Nature">
        <title>Algal genomes reveal evolutionary mosaicism and the fate of nucleomorphs.</title>
        <authorList>
            <consortium name="DOE Joint Genome Institute"/>
            <person name="Curtis B.A."/>
            <person name="Tanifuji G."/>
            <person name="Burki F."/>
            <person name="Gruber A."/>
            <person name="Irimia M."/>
            <person name="Maruyama S."/>
            <person name="Arias M.C."/>
            <person name="Ball S.G."/>
            <person name="Gile G.H."/>
            <person name="Hirakawa Y."/>
            <person name="Hopkins J.F."/>
            <person name="Kuo A."/>
            <person name="Rensing S.A."/>
            <person name="Schmutz J."/>
            <person name="Symeonidi A."/>
            <person name="Elias M."/>
            <person name="Eveleigh R.J."/>
            <person name="Herman E.K."/>
            <person name="Klute M.J."/>
            <person name="Nakayama T."/>
            <person name="Obornik M."/>
            <person name="Reyes-Prieto A."/>
            <person name="Armbrust E.V."/>
            <person name="Aves S.J."/>
            <person name="Beiko R.G."/>
            <person name="Coutinho P."/>
            <person name="Dacks J.B."/>
            <person name="Durnford D.G."/>
            <person name="Fast N.M."/>
            <person name="Green B.R."/>
            <person name="Grisdale C.J."/>
            <person name="Hempel F."/>
            <person name="Henrissat B."/>
            <person name="Hoppner M.P."/>
            <person name="Ishida K."/>
            <person name="Kim E."/>
            <person name="Koreny L."/>
            <person name="Kroth P.G."/>
            <person name="Liu Y."/>
            <person name="Malik S.B."/>
            <person name="Maier U.G."/>
            <person name="McRose D."/>
            <person name="Mock T."/>
            <person name="Neilson J.A."/>
            <person name="Onodera N.T."/>
            <person name="Poole A.M."/>
            <person name="Pritham E.J."/>
            <person name="Richards T.A."/>
            <person name="Rocap G."/>
            <person name="Roy S.W."/>
            <person name="Sarai C."/>
            <person name="Schaack S."/>
            <person name="Shirato S."/>
            <person name="Slamovits C.H."/>
            <person name="Spencer D.F."/>
            <person name="Suzuki S."/>
            <person name="Worden A.Z."/>
            <person name="Zauner S."/>
            <person name="Barry K."/>
            <person name="Bell C."/>
            <person name="Bharti A.K."/>
            <person name="Crow J.A."/>
            <person name="Grimwood J."/>
            <person name="Kramer R."/>
            <person name="Lindquist E."/>
            <person name="Lucas S."/>
            <person name="Salamov A."/>
            <person name="McFadden G.I."/>
            <person name="Lane C.E."/>
            <person name="Keeling P.J."/>
            <person name="Gray M.W."/>
            <person name="Grigoriev I.V."/>
            <person name="Archibald J.M."/>
        </authorList>
    </citation>
    <scope>NUCLEOTIDE SEQUENCE</scope>
    <source>
        <strain evidence="2 4">CCMP2712</strain>
    </source>
</reference>
<evidence type="ECO:0000256" key="1">
    <source>
        <dbReference type="SAM" id="MobiDB-lite"/>
    </source>
</evidence>
<dbReference type="KEGG" id="gtt:GUITHDRAFT_120286"/>
<dbReference type="AlphaFoldDB" id="L1IBS2"/>
<feature type="compositionally biased region" description="Basic and acidic residues" evidence="1">
    <location>
        <begin position="121"/>
        <end position="135"/>
    </location>
</feature>
<dbReference type="EMBL" id="JH993138">
    <property type="protein sequence ID" value="EKX33542.1"/>
    <property type="molecule type" value="Genomic_DNA"/>
</dbReference>
<accession>L1IBS2</accession>
<dbReference type="EnsemblProtists" id="EKX33542">
    <property type="protein sequence ID" value="EKX33542"/>
    <property type="gene ID" value="GUITHDRAFT_120286"/>
</dbReference>
<organism evidence="2">
    <name type="scientific">Guillardia theta (strain CCMP2712)</name>
    <name type="common">Cryptophyte</name>
    <dbReference type="NCBI Taxonomy" id="905079"/>
    <lineage>
        <taxon>Eukaryota</taxon>
        <taxon>Cryptophyceae</taxon>
        <taxon>Pyrenomonadales</taxon>
        <taxon>Geminigeraceae</taxon>
        <taxon>Guillardia</taxon>
    </lineage>
</organism>
<dbReference type="HOGENOM" id="CLU_1380422_0_0_1"/>
<reference evidence="4" key="2">
    <citation type="submission" date="2012-11" db="EMBL/GenBank/DDBJ databases">
        <authorList>
            <person name="Kuo A."/>
            <person name="Curtis B.A."/>
            <person name="Tanifuji G."/>
            <person name="Burki F."/>
            <person name="Gruber A."/>
            <person name="Irimia M."/>
            <person name="Maruyama S."/>
            <person name="Arias M.C."/>
            <person name="Ball S.G."/>
            <person name="Gile G.H."/>
            <person name="Hirakawa Y."/>
            <person name="Hopkins J.F."/>
            <person name="Rensing S.A."/>
            <person name="Schmutz J."/>
            <person name="Symeonidi A."/>
            <person name="Elias M."/>
            <person name="Eveleigh R.J."/>
            <person name="Herman E.K."/>
            <person name="Klute M.J."/>
            <person name="Nakayama T."/>
            <person name="Obornik M."/>
            <person name="Reyes-Prieto A."/>
            <person name="Armbrust E.V."/>
            <person name="Aves S.J."/>
            <person name="Beiko R.G."/>
            <person name="Coutinho P."/>
            <person name="Dacks J.B."/>
            <person name="Durnford D.G."/>
            <person name="Fast N.M."/>
            <person name="Green B.R."/>
            <person name="Grisdale C."/>
            <person name="Hempe F."/>
            <person name="Henrissat B."/>
            <person name="Hoppner M.P."/>
            <person name="Ishida K.-I."/>
            <person name="Kim E."/>
            <person name="Koreny L."/>
            <person name="Kroth P.G."/>
            <person name="Liu Y."/>
            <person name="Malik S.-B."/>
            <person name="Maier U.G."/>
            <person name="McRose D."/>
            <person name="Mock T."/>
            <person name="Neilson J.A."/>
            <person name="Onodera N.T."/>
            <person name="Poole A.M."/>
            <person name="Pritham E.J."/>
            <person name="Richards T.A."/>
            <person name="Rocap G."/>
            <person name="Roy S.W."/>
            <person name="Sarai C."/>
            <person name="Schaack S."/>
            <person name="Shirato S."/>
            <person name="Slamovits C.H."/>
            <person name="Spencer D.F."/>
            <person name="Suzuki S."/>
            <person name="Worden A.Z."/>
            <person name="Zauner S."/>
            <person name="Barry K."/>
            <person name="Bell C."/>
            <person name="Bharti A.K."/>
            <person name="Crow J.A."/>
            <person name="Grimwood J."/>
            <person name="Kramer R."/>
            <person name="Lindquist E."/>
            <person name="Lucas S."/>
            <person name="Salamov A."/>
            <person name="McFadden G.I."/>
            <person name="Lane C.E."/>
            <person name="Keeling P.J."/>
            <person name="Gray M.W."/>
            <person name="Grigoriev I.V."/>
            <person name="Archibald J.M."/>
        </authorList>
    </citation>
    <scope>NUCLEOTIDE SEQUENCE</scope>
    <source>
        <strain evidence="4">CCMP2712</strain>
    </source>
</reference>
<keyword evidence="4" id="KW-1185">Reference proteome</keyword>
<protein>
    <submittedName>
        <fullName evidence="2 3">Uncharacterized protein</fullName>
    </submittedName>
</protein>
<proteinExistence type="predicted"/>
<dbReference type="GeneID" id="17290275"/>
<dbReference type="RefSeq" id="XP_005820522.1">
    <property type="nucleotide sequence ID" value="XM_005820465.1"/>
</dbReference>
<reference evidence="3" key="3">
    <citation type="submission" date="2016-03" db="UniProtKB">
        <authorList>
            <consortium name="EnsemblProtists"/>
        </authorList>
    </citation>
    <scope>IDENTIFICATION</scope>
</reference>
<name>L1IBS2_GUITC</name>
<feature type="compositionally biased region" description="Basic residues" evidence="1">
    <location>
        <begin position="188"/>
        <end position="198"/>
    </location>
</feature>
<feature type="compositionally biased region" description="Basic and acidic residues" evidence="1">
    <location>
        <begin position="148"/>
        <end position="157"/>
    </location>
</feature>
<evidence type="ECO:0000313" key="4">
    <source>
        <dbReference type="Proteomes" id="UP000011087"/>
    </source>
</evidence>
<evidence type="ECO:0000313" key="2">
    <source>
        <dbReference type="EMBL" id="EKX33542.1"/>
    </source>
</evidence>
<evidence type="ECO:0000313" key="3">
    <source>
        <dbReference type="EnsemblProtists" id="EKX33542"/>
    </source>
</evidence>
<gene>
    <name evidence="2" type="ORF">GUITHDRAFT_120286</name>
</gene>
<dbReference type="Proteomes" id="UP000011087">
    <property type="component" value="Unassembled WGS sequence"/>
</dbReference>
<dbReference type="PaxDb" id="55529-EKX33542"/>
<feature type="region of interest" description="Disordered" evidence="1">
    <location>
        <begin position="103"/>
        <end position="198"/>
    </location>
</feature>